<keyword evidence="1" id="KW-0614">Plasmid</keyword>
<keyword evidence="1" id="KW-0489">Methyltransferase</keyword>
<dbReference type="RefSeq" id="WP_080623415.1">
    <property type="nucleotide sequence ID" value="NZ_CAWMZI010000008.1"/>
</dbReference>
<protein>
    <submittedName>
        <fullName evidence="1">Methyltransferase type 11</fullName>
    </submittedName>
</protein>
<geneLocation type="plasmid" evidence="1 2">
    <name>unnamed7</name>
</geneLocation>
<dbReference type="EMBL" id="CP020447">
    <property type="protein sequence ID" value="ARC39195.1"/>
    <property type="molecule type" value="Genomic_DNA"/>
</dbReference>
<accession>A0A1V0GZ98</accession>
<keyword evidence="1" id="KW-0808">Transferase</keyword>
<evidence type="ECO:0000313" key="1">
    <source>
        <dbReference type="EMBL" id="ARC39195.1"/>
    </source>
</evidence>
<dbReference type="AlphaFoldDB" id="A0A1V0GZ98"/>
<dbReference type="InterPro" id="IPR029063">
    <property type="entry name" value="SAM-dependent_MTases_sf"/>
</dbReference>
<name>A0A1V0GZ98_9RHOB</name>
<dbReference type="GO" id="GO:0032259">
    <property type="term" value="P:methylation"/>
    <property type="evidence" value="ECO:0007669"/>
    <property type="project" value="UniProtKB-KW"/>
</dbReference>
<keyword evidence="2" id="KW-1185">Reference proteome</keyword>
<evidence type="ECO:0000313" key="2">
    <source>
        <dbReference type="Proteomes" id="UP000191257"/>
    </source>
</evidence>
<sequence length="201" mass="22278">MKTRPAMYSRPAKPLTIPVRARREAPALELAEAPEVIAVDRATECHVTPDLVARRMVEYLGPVGDYLTLEPSAGTGQLARALIAGGHSPQELTMIERHHALAAALRKIGPTIHRCFLDYAEDVRGRAEFPRIVMNPPFRDVRKHIEAALSLLGRGGHMEPATLVALVPVTFEHPEAEQLETLPPDTFSTARVHTKIIRIRR</sequence>
<reference evidence="1" key="1">
    <citation type="submission" date="2017-12" db="EMBL/GenBank/DDBJ databases">
        <title>FDA dAtabase for Regulatory Grade micrObial Sequences (FDA-ARGOS): Supporting development and validation of Infectious Disease Dx tests.</title>
        <authorList>
            <person name="Campos J."/>
            <person name="Goldberg B."/>
            <person name="Tallon L."/>
            <person name="Sadzewicz L."/>
            <person name="Sengamalay N."/>
            <person name="Ott S."/>
            <person name="Godinez A."/>
            <person name="Nagaraj S."/>
            <person name="Vyas G."/>
            <person name="Aluvathingal J."/>
            <person name="Nadendla S."/>
            <person name="Geyer C."/>
            <person name="Nandy P."/>
            <person name="Hobson J."/>
            <person name="Sichtig H."/>
        </authorList>
    </citation>
    <scope>NUCLEOTIDE SEQUENCE</scope>
    <source>
        <strain evidence="1">FDAARGOS_252</strain>
        <plasmid evidence="1">unnamed7</plasmid>
    </source>
</reference>
<organism evidence="1 2">
    <name type="scientific">Paracoccus yeei</name>
    <dbReference type="NCBI Taxonomy" id="147645"/>
    <lineage>
        <taxon>Bacteria</taxon>
        <taxon>Pseudomonadati</taxon>
        <taxon>Pseudomonadota</taxon>
        <taxon>Alphaproteobacteria</taxon>
        <taxon>Rhodobacterales</taxon>
        <taxon>Paracoccaceae</taxon>
        <taxon>Paracoccus</taxon>
    </lineage>
</organism>
<gene>
    <name evidence="1" type="ORF">A6J80_23310</name>
</gene>
<dbReference type="Proteomes" id="UP000191257">
    <property type="component" value="Plasmid unnamed7"/>
</dbReference>
<dbReference type="SUPFAM" id="SSF53335">
    <property type="entry name" value="S-adenosyl-L-methionine-dependent methyltransferases"/>
    <property type="match status" value="1"/>
</dbReference>
<dbReference type="KEGG" id="pye:A6J80_23310"/>
<dbReference type="GO" id="GO:0008168">
    <property type="term" value="F:methyltransferase activity"/>
    <property type="evidence" value="ECO:0007669"/>
    <property type="project" value="UniProtKB-KW"/>
</dbReference>
<dbReference type="Gene3D" id="3.40.50.150">
    <property type="entry name" value="Vaccinia Virus protein VP39"/>
    <property type="match status" value="1"/>
</dbReference>
<proteinExistence type="predicted"/>